<dbReference type="Gene3D" id="1.20.90.10">
    <property type="entry name" value="Phospholipase A2 domain"/>
    <property type="match status" value="1"/>
</dbReference>
<dbReference type="PANTHER" id="PTHR11716">
    <property type="entry name" value="PHOSPHOLIPASE A2 FAMILY MEMBER"/>
    <property type="match status" value="1"/>
</dbReference>
<dbReference type="GO" id="GO:0005509">
    <property type="term" value="F:calcium ion binding"/>
    <property type="evidence" value="ECO:0007669"/>
    <property type="project" value="InterPro"/>
</dbReference>
<feature type="disulfide bond" evidence="6">
    <location>
        <begin position="59"/>
        <end position="94"/>
    </location>
</feature>
<evidence type="ECO:0000256" key="6">
    <source>
        <dbReference type="PIRSR" id="PIRSR601211-3"/>
    </source>
</evidence>
<comment type="subcellular location">
    <subcellularLocation>
        <location evidence="1">Secreted</location>
    </subcellularLocation>
</comment>
<evidence type="ECO:0000256" key="7">
    <source>
        <dbReference type="RuleBase" id="RU003654"/>
    </source>
</evidence>
<evidence type="ECO:0000256" key="2">
    <source>
        <dbReference type="ARBA" id="ARBA00022525"/>
    </source>
</evidence>
<feature type="binding site" evidence="5">
    <location>
        <position position="49"/>
    </location>
    <ligand>
        <name>Ca(2+)</name>
        <dbReference type="ChEBI" id="CHEBI:29108"/>
    </ligand>
</feature>
<feature type="binding site" evidence="5">
    <location>
        <position position="26"/>
    </location>
    <ligand>
        <name>Ca(2+)</name>
        <dbReference type="ChEBI" id="CHEBI:29108"/>
    </ligand>
</feature>
<dbReference type="eggNOG" id="KOG4087">
    <property type="taxonomic scope" value="Eukaryota"/>
</dbReference>
<keyword evidence="5" id="KW-0106">Calcium</keyword>
<dbReference type="CDD" id="cd00125">
    <property type="entry name" value="PLA2c"/>
    <property type="match status" value="1"/>
</dbReference>
<dbReference type="SMART" id="SM00085">
    <property type="entry name" value="PA2c"/>
    <property type="match status" value="1"/>
</dbReference>
<keyword evidence="5" id="KW-0479">Metal-binding</keyword>
<feature type="non-terminal residue" evidence="9">
    <location>
        <position position="1"/>
    </location>
</feature>
<protein>
    <recommendedName>
        <fullName evidence="8">Phospholipase A2-like central domain-containing protein</fullName>
    </recommendedName>
</protein>
<feature type="disulfide bond" evidence="6">
    <location>
        <begin position="27"/>
        <end position="45"/>
    </location>
</feature>
<evidence type="ECO:0000313" key="9">
    <source>
        <dbReference type="EMBL" id="EEN44626.1"/>
    </source>
</evidence>
<proteinExistence type="inferred from homology"/>
<feature type="active site" evidence="4">
    <location>
        <position position="102"/>
    </location>
</feature>
<name>C3ZS47_BRAFL</name>
<feature type="active site" evidence="4">
    <location>
        <position position="48"/>
    </location>
</feature>
<dbReference type="SUPFAM" id="SSF48619">
    <property type="entry name" value="Phospholipase A2, PLA2"/>
    <property type="match status" value="1"/>
</dbReference>
<comment type="cofactor">
    <cofactor evidence="5">
        <name>Ca(2+)</name>
        <dbReference type="ChEBI" id="CHEBI:29108"/>
    </cofactor>
    <text evidence="5">Binds 1 Ca(2+) ion per subunit.</text>
</comment>
<dbReference type="InterPro" id="IPR016090">
    <property type="entry name" value="PLA2-like_dom"/>
</dbReference>
<gene>
    <name evidence="9" type="ORF">BRAFLDRAFT_249941</name>
</gene>
<dbReference type="GO" id="GO:0005576">
    <property type="term" value="C:extracellular region"/>
    <property type="evidence" value="ECO:0007669"/>
    <property type="project" value="UniProtKB-SubCell"/>
</dbReference>
<evidence type="ECO:0000256" key="3">
    <source>
        <dbReference type="ARBA" id="ARBA00023157"/>
    </source>
</evidence>
<reference evidence="9" key="1">
    <citation type="journal article" date="2008" name="Nature">
        <title>The amphioxus genome and the evolution of the chordate karyotype.</title>
        <authorList>
            <consortium name="US DOE Joint Genome Institute (JGI-PGF)"/>
            <person name="Putnam N.H."/>
            <person name="Butts T."/>
            <person name="Ferrier D.E.K."/>
            <person name="Furlong R.F."/>
            <person name="Hellsten U."/>
            <person name="Kawashima T."/>
            <person name="Robinson-Rechavi M."/>
            <person name="Shoguchi E."/>
            <person name="Terry A."/>
            <person name="Yu J.-K."/>
            <person name="Benito-Gutierrez E.L."/>
            <person name="Dubchak I."/>
            <person name="Garcia-Fernandez J."/>
            <person name="Gibson-Brown J.J."/>
            <person name="Grigoriev I.V."/>
            <person name="Horton A.C."/>
            <person name="de Jong P.J."/>
            <person name="Jurka J."/>
            <person name="Kapitonov V.V."/>
            <person name="Kohara Y."/>
            <person name="Kuroki Y."/>
            <person name="Lindquist E."/>
            <person name="Lucas S."/>
            <person name="Osoegawa K."/>
            <person name="Pennacchio L.A."/>
            <person name="Salamov A.A."/>
            <person name="Satou Y."/>
            <person name="Sauka-Spengler T."/>
            <person name="Schmutz J."/>
            <person name="Shin-I T."/>
            <person name="Toyoda A."/>
            <person name="Bronner-Fraser M."/>
            <person name="Fujiyama A."/>
            <person name="Holland L.Z."/>
            <person name="Holland P.W.H."/>
            <person name="Satoh N."/>
            <person name="Rokhsar D.S."/>
        </authorList>
    </citation>
    <scope>NUCLEOTIDE SEQUENCE [LARGE SCALE GENOMIC DNA]</scope>
    <source>
        <strain evidence="9">S238N-H82</strain>
        <tissue evidence="9">Testes</tissue>
    </source>
</reference>
<sequence length="132" mass="14962">HLLQLGNMMMCATGRVPSDYLDYGCFCGPGGDMKYAAMDDTDQCCRDHDKCYDDLTRRCPGYLFGLIPFPYLAIYSYQYHAYKKQSGDKVSAGCRGLLCSCDRNFSLCLGRSHYDDRHYSVNVQEKCKTTAP</sequence>
<feature type="domain" description="Phospholipase A2-like central" evidence="8">
    <location>
        <begin position="1"/>
        <end position="128"/>
    </location>
</feature>
<feature type="binding site" evidence="5">
    <location>
        <position position="30"/>
    </location>
    <ligand>
        <name>Ca(2+)</name>
        <dbReference type="ChEBI" id="CHEBI:29108"/>
    </ligand>
</feature>
<dbReference type="InterPro" id="IPR036444">
    <property type="entry name" value="PLipase_A2_dom_sf"/>
</dbReference>
<accession>C3ZS47</accession>
<feature type="binding site" evidence="5">
    <location>
        <position position="28"/>
    </location>
    <ligand>
        <name>Ca(2+)</name>
        <dbReference type="ChEBI" id="CHEBI:29108"/>
    </ligand>
</feature>
<dbReference type="GO" id="GO:0016042">
    <property type="term" value="P:lipid catabolic process"/>
    <property type="evidence" value="ECO:0007669"/>
    <property type="project" value="InterPro"/>
</dbReference>
<dbReference type="InParanoid" id="C3ZS47"/>
<dbReference type="GO" id="GO:0006644">
    <property type="term" value="P:phospholipid metabolic process"/>
    <property type="evidence" value="ECO:0007669"/>
    <property type="project" value="InterPro"/>
</dbReference>
<dbReference type="PANTHER" id="PTHR11716:SF101">
    <property type="entry name" value="BASIC PHOSPHOLIPASE A2 PA-11-LIKE"/>
    <property type="match status" value="1"/>
</dbReference>
<dbReference type="PROSITE" id="PS00118">
    <property type="entry name" value="PA2_HIS"/>
    <property type="match status" value="1"/>
</dbReference>
<comment type="similarity">
    <text evidence="7">Belongs to the phospholipase A2 family.</text>
</comment>
<evidence type="ECO:0000256" key="4">
    <source>
        <dbReference type="PIRSR" id="PIRSR601211-1"/>
    </source>
</evidence>
<evidence type="ECO:0000259" key="8">
    <source>
        <dbReference type="SMART" id="SM00085"/>
    </source>
</evidence>
<dbReference type="EMBL" id="GG666670">
    <property type="protein sequence ID" value="EEN44626.1"/>
    <property type="molecule type" value="Genomic_DNA"/>
</dbReference>
<keyword evidence="2" id="KW-0964">Secreted</keyword>
<evidence type="ECO:0000256" key="1">
    <source>
        <dbReference type="ARBA" id="ARBA00004613"/>
    </source>
</evidence>
<dbReference type="InterPro" id="IPR001211">
    <property type="entry name" value="PLA2"/>
</dbReference>
<feature type="disulfide bond" evidence="6">
    <location>
        <begin position="51"/>
        <end position="101"/>
    </location>
</feature>
<evidence type="ECO:0000256" key="5">
    <source>
        <dbReference type="PIRSR" id="PIRSR601211-2"/>
    </source>
</evidence>
<dbReference type="GO" id="GO:0004623">
    <property type="term" value="F:phospholipase A2 activity"/>
    <property type="evidence" value="ECO:0007669"/>
    <property type="project" value="InterPro"/>
</dbReference>
<keyword evidence="3 6" id="KW-1015">Disulfide bond</keyword>
<feature type="disulfide bond" evidence="6">
    <location>
        <begin position="44"/>
        <end position="108"/>
    </location>
</feature>
<organism>
    <name type="scientific">Branchiostoma floridae</name>
    <name type="common">Florida lancelet</name>
    <name type="synonym">Amphioxus</name>
    <dbReference type="NCBI Taxonomy" id="7739"/>
    <lineage>
        <taxon>Eukaryota</taxon>
        <taxon>Metazoa</taxon>
        <taxon>Chordata</taxon>
        <taxon>Cephalochordata</taxon>
        <taxon>Leptocardii</taxon>
        <taxon>Amphioxiformes</taxon>
        <taxon>Branchiostomatidae</taxon>
        <taxon>Branchiostoma</taxon>
    </lineage>
</organism>
<dbReference type="PRINTS" id="PR00389">
    <property type="entry name" value="PHPHLIPASEA2"/>
</dbReference>
<dbReference type="Pfam" id="PF00068">
    <property type="entry name" value="Phospholip_A2_1"/>
    <property type="match status" value="1"/>
</dbReference>
<dbReference type="GO" id="GO:0050482">
    <property type="term" value="P:arachidonate secretion"/>
    <property type="evidence" value="ECO:0007669"/>
    <property type="project" value="InterPro"/>
</dbReference>
<dbReference type="AlphaFoldDB" id="C3ZS47"/>
<dbReference type="InterPro" id="IPR033113">
    <property type="entry name" value="PLA2_histidine"/>
</dbReference>